<reference evidence="1" key="1">
    <citation type="journal article" date="2014" name="Nat. Commun.">
        <title>The tobacco genome sequence and its comparison with those of tomato and potato.</title>
        <authorList>
            <person name="Sierro N."/>
            <person name="Battey J.N."/>
            <person name="Ouadi S."/>
            <person name="Bakaher N."/>
            <person name="Bovet L."/>
            <person name="Willig A."/>
            <person name="Goepfert S."/>
            <person name="Peitsch M.C."/>
            <person name="Ivanov N.V."/>
        </authorList>
    </citation>
    <scope>NUCLEOTIDE SEQUENCE [LARGE SCALE GENOMIC DNA]</scope>
</reference>
<sequence length="782" mass="89583">MKQAFLAAYEDSGSDEEEEKEDEAISLYAVIDEHQAVKTEPPVQLGMHIGRPHLFDEHHYDEWKMRMETFLHTTDFDLWLIVLPTKMDSEGNKCNKREEEYDEEDRQLVQKNAKAKDLLYRSLSRNTNFISNKSGIGYKKLVPKFDPKYVGISDYNMCIHCGRVGHFRDNCPTLIHAQFRSTFGIAKNVKKENELKVNPHVHTKWIKAKVRGNNQDWYLDSGCSRHMTGEKKIFLSLITFQGGSVSFGNGKKGQIAVEDDPLLCHRRLRHARLSQLNKLAAKDLVLGLSKLEFTSDKFVSTSKPLELLHMNLWTNENKEQRRMIKQNLGCNVLSIRTDHGTEFENSKFLEFCGSNGIDHNFSAPRTPQQNRVVERKNRSLEDMGRTMLIASGLPKCFWAEAINTACYLLNRCMVRPILEKTSYELLRERKPNITHLRAFGCKCFMYNNGKEALGKFDDRSDEGIFLGYSPHSKTYKDEDYDIRFIGDGNTKESEPQYEDGSENYKEIDSDHEEQEEERTTLTTGKTNEATPTEPTHLGHSSSESSLGVQTRTSLRNLCALTTFLSQVEPKTIKEALKYLDWIIAMQDELNQFERSKGYNQEEDIDYDETFAPVARMKAIRILIAFAAHMEFTLYQMDVNSAFLNGYLKEEVLSKFLLANNSVRGKVDNTLFLRSRGKNILIMQVYVDDIIFGATNEAMCKEFAEMMGNEFEANPKESHLKVVKRILRHLKAIYGIPEGFHVDRKSTSGTTHFLGSCLVSWGTKKQNSVALSTSEAKYVVATS</sequence>
<reference evidence="2" key="2">
    <citation type="submission" date="2025-08" db="UniProtKB">
        <authorList>
            <consortium name="RefSeq"/>
        </authorList>
    </citation>
    <scope>IDENTIFICATION</scope>
    <source>
        <tissue evidence="2">Leaf</tissue>
    </source>
</reference>
<name>A0AC58TP13_TOBAC</name>
<accession>A0AC58TP13</accession>
<dbReference type="RefSeq" id="XP_075098950.1">
    <property type="nucleotide sequence ID" value="XM_075242849.1"/>
</dbReference>
<protein>
    <submittedName>
        <fullName evidence="2">Uncharacterized protein LOC142175849</fullName>
    </submittedName>
</protein>
<keyword evidence="1" id="KW-1185">Reference proteome</keyword>
<evidence type="ECO:0000313" key="2">
    <source>
        <dbReference type="RefSeq" id="XP_075098950.1"/>
    </source>
</evidence>
<organism evidence="1 2">
    <name type="scientific">Nicotiana tabacum</name>
    <name type="common">Common tobacco</name>
    <dbReference type="NCBI Taxonomy" id="4097"/>
    <lineage>
        <taxon>Eukaryota</taxon>
        <taxon>Viridiplantae</taxon>
        <taxon>Streptophyta</taxon>
        <taxon>Embryophyta</taxon>
        <taxon>Tracheophyta</taxon>
        <taxon>Spermatophyta</taxon>
        <taxon>Magnoliopsida</taxon>
        <taxon>eudicotyledons</taxon>
        <taxon>Gunneridae</taxon>
        <taxon>Pentapetalae</taxon>
        <taxon>asterids</taxon>
        <taxon>lamiids</taxon>
        <taxon>Solanales</taxon>
        <taxon>Solanaceae</taxon>
        <taxon>Nicotianoideae</taxon>
        <taxon>Nicotianeae</taxon>
        <taxon>Nicotiana</taxon>
    </lineage>
</organism>
<proteinExistence type="predicted"/>
<evidence type="ECO:0000313" key="1">
    <source>
        <dbReference type="Proteomes" id="UP000790787"/>
    </source>
</evidence>
<dbReference type="Proteomes" id="UP000790787">
    <property type="component" value="Chromosome 22"/>
</dbReference>
<gene>
    <name evidence="2" type="primary">LOC142175849</name>
</gene>